<name>A0AB73I9J8_9BURK</name>
<sequence>MIVSMNTYFDVPGGLRTGTVGLTLAFVVSTAGAASSCPTVITTPGGSAFDMASLISDNGSPAAALAKLRSVLSKLGWGSRCNMLRNVAACEETVELAKRAVVALEACAGSTPPTTPPNTGADKPREQSGDRGQSARLGE</sequence>
<comment type="caution">
    <text evidence="2">The sequence shown here is derived from an EMBL/GenBank/DDBJ whole genome shotgun (WGS) entry which is preliminary data.</text>
</comment>
<evidence type="ECO:0000313" key="3">
    <source>
        <dbReference type="Proteomes" id="UP001229486"/>
    </source>
</evidence>
<reference evidence="2" key="1">
    <citation type="submission" date="2023-07" db="EMBL/GenBank/DDBJ databases">
        <title>Sorghum-associated microbial communities from plants grown in Nebraska, USA.</title>
        <authorList>
            <person name="Schachtman D."/>
        </authorList>
    </citation>
    <scope>NUCLEOTIDE SEQUENCE</scope>
    <source>
        <strain evidence="2">DS1061</strain>
    </source>
</reference>
<dbReference type="RefSeq" id="WP_392393023.1">
    <property type="nucleotide sequence ID" value="NZ_JAURTK010000002.1"/>
</dbReference>
<dbReference type="Proteomes" id="UP001229486">
    <property type="component" value="Unassembled WGS sequence"/>
</dbReference>
<proteinExistence type="predicted"/>
<evidence type="ECO:0000313" key="2">
    <source>
        <dbReference type="EMBL" id="MDP9646077.1"/>
    </source>
</evidence>
<organism evidence="2 3">
    <name type="scientific">Paraburkholderia caledonica</name>
    <dbReference type="NCBI Taxonomy" id="134536"/>
    <lineage>
        <taxon>Bacteria</taxon>
        <taxon>Pseudomonadati</taxon>
        <taxon>Pseudomonadota</taxon>
        <taxon>Betaproteobacteria</taxon>
        <taxon>Burkholderiales</taxon>
        <taxon>Burkholderiaceae</taxon>
        <taxon>Paraburkholderia</taxon>
    </lineage>
</organism>
<accession>A0AB73I9J8</accession>
<evidence type="ECO:0000256" key="1">
    <source>
        <dbReference type="SAM" id="MobiDB-lite"/>
    </source>
</evidence>
<dbReference type="EMBL" id="JAURTK010000002">
    <property type="protein sequence ID" value="MDP9646077.1"/>
    <property type="molecule type" value="Genomic_DNA"/>
</dbReference>
<dbReference type="AlphaFoldDB" id="A0AB73I9J8"/>
<feature type="region of interest" description="Disordered" evidence="1">
    <location>
        <begin position="108"/>
        <end position="139"/>
    </location>
</feature>
<protein>
    <submittedName>
        <fullName evidence="2">Uncharacterized protein</fullName>
    </submittedName>
</protein>
<gene>
    <name evidence="2" type="ORF">J2793_001510</name>
</gene>